<sequence length="167" mass="18621">MRASTFYNKAALRSATADKPELIAVGSAYYCPVLFPTDETFLNREQPDSDDEHDEIPTPRLPTPMSSQPPRPGARRTVSGSGVATRLVDTIPIYHHGTALIRGHDRDVSCMTWTTEGNMVSLSDDFTARCWREGSMARDLRVGGEAEGRRWNCGWAEVEDGWDDDDE</sequence>
<accession>A0ACC3D827</accession>
<evidence type="ECO:0000313" key="2">
    <source>
        <dbReference type="Proteomes" id="UP001186974"/>
    </source>
</evidence>
<dbReference type="Proteomes" id="UP001186974">
    <property type="component" value="Unassembled WGS sequence"/>
</dbReference>
<name>A0ACC3D827_9PEZI</name>
<gene>
    <name evidence="1" type="ORF">LTS18_000783</name>
</gene>
<protein>
    <submittedName>
        <fullName evidence="1">Uncharacterized protein</fullName>
    </submittedName>
</protein>
<dbReference type="EMBL" id="JAWDJW010006869">
    <property type="protein sequence ID" value="KAK3063385.1"/>
    <property type="molecule type" value="Genomic_DNA"/>
</dbReference>
<reference evidence="1" key="1">
    <citation type="submission" date="2024-09" db="EMBL/GenBank/DDBJ databases">
        <title>Black Yeasts Isolated from many extreme environments.</title>
        <authorList>
            <person name="Coleine C."/>
            <person name="Stajich J.E."/>
            <person name="Selbmann L."/>
        </authorList>
    </citation>
    <scope>NUCLEOTIDE SEQUENCE</scope>
    <source>
        <strain evidence="1">CCFEE 5737</strain>
    </source>
</reference>
<proteinExistence type="predicted"/>
<organism evidence="1 2">
    <name type="scientific">Coniosporium uncinatum</name>
    <dbReference type="NCBI Taxonomy" id="93489"/>
    <lineage>
        <taxon>Eukaryota</taxon>
        <taxon>Fungi</taxon>
        <taxon>Dikarya</taxon>
        <taxon>Ascomycota</taxon>
        <taxon>Pezizomycotina</taxon>
        <taxon>Dothideomycetes</taxon>
        <taxon>Dothideomycetes incertae sedis</taxon>
        <taxon>Coniosporium</taxon>
    </lineage>
</organism>
<evidence type="ECO:0000313" key="1">
    <source>
        <dbReference type="EMBL" id="KAK3063385.1"/>
    </source>
</evidence>
<keyword evidence="2" id="KW-1185">Reference proteome</keyword>
<comment type="caution">
    <text evidence="1">The sequence shown here is derived from an EMBL/GenBank/DDBJ whole genome shotgun (WGS) entry which is preliminary data.</text>
</comment>